<dbReference type="Pfam" id="PF02631">
    <property type="entry name" value="RecX_HTH2"/>
    <property type="match status" value="1"/>
</dbReference>
<feature type="compositionally biased region" description="Basic and acidic residues" evidence="6">
    <location>
        <begin position="7"/>
        <end position="21"/>
    </location>
</feature>
<evidence type="ECO:0000256" key="5">
    <source>
        <dbReference type="HAMAP-Rule" id="MF_01114"/>
    </source>
</evidence>
<sequence length="202" mass="22330">MSVQGPDPHEGGRRITSERLRTAVAAVEARSSGSSDLPPLAPEAHDAATAALRLLRHRPRSEHELRERLLGKDHTPDAVDEALGRVRVWGLLDDADFASEWVRGRRRRRGRSRGALERELREKGVAEVHIAGAVSDIDESDEHEHATELVRARLARRTAASRRDADLQGERRRLVAFLGRRGYPTGLAMTVVDAELAAQVSP</sequence>
<proteinExistence type="inferred from homology"/>
<keyword evidence="4 5" id="KW-0963">Cytoplasm</keyword>
<evidence type="ECO:0000259" key="7">
    <source>
        <dbReference type="Pfam" id="PF02631"/>
    </source>
</evidence>
<accession>A0A2A2WUX3</accession>
<evidence type="ECO:0000256" key="6">
    <source>
        <dbReference type="SAM" id="MobiDB-lite"/>
    </source>
</evidence>
<organism evidence="9 10">
    <name type="scientific">Dietzia natronolimnaea</name>
    <dbReference type="NCBI Taxonomy" id="161920"/>
    <lineage>
        <taxon>Bacteria</taxon>
        <taxon>Bacillati</taxon>
        <taxon>Actinomycetota</taxon>
        <taxon>Actinomycetes</taxon>
        <taxon>Mycobacteriales</taxon>
        <taxon>Dietziaceae</taxon>
        <taxon>Dietzia</taxon>
    </lineage>
</organism>
<dbReference type="HAMAP" id="MF_01114">
    <property type="entry name" value="RecX"/>
    <property type="match status" value="1"/>
</dbReference>
<evidence type="ECO:0000259" key="8">
    <source>
        <dbReference type="Pfam" id="PF21982"/>
    </source>
</evidence>
<dbReference type="Pfam" id="PF21982">
    <property type="entry name" value="RecX_HTH1"/>
    <property type="match status" value="1"/>
</dbReference>
<evidence type="ECO:0000256" key="4">
    <source>
        <dbReference type="ARBA" id="ARBA00022490"/>
    </source>
</evidence>
<dbReference type="OrthoDB" id="5244465at2"/>
<evidence type="ECO:0000256" key="2">
    <source>
        <dbReference type="ARBA" id="ARBA00009695"/>
    </source>
</evidence>
<dbReference type="Proteomes" id="UP000218810">
    <property type="component" value="Unassembled WGS sequence"/>
</dbReference>
<feature type="region of interest" description="Disordered" evidence="6">
    <location>
        <begin position="1"/>
        <end position="43"/>
    </location>
</feature>
<gene>
    <name evidence="5" type="primary">recX</name>
    <name evidence="9" type="ORF">CEY15_00560</name>
</gene>
<keyword evidence="10" id="KW-1185">Reference proteome</keyword>
<comment type="caution">
    <text evidence="9">The sequence shown here is derived from an EMBL/GenBank/DDBJ whole genome shotgun (WGS) entry which is preliminary data.</text>
</comment>
<comment type="subcellular location">
    <subcellularLocation>
        <location evidence="1 5">Cytoplasm</location>
    </subcellularLocation>
</comment>
<dbReference type="InterPro" id="IPR036388">
    <property type="entry name" value="WH-like_DNA-bd_sf"/>
</dbReference>
<protein>
    <recommendedName>
        <fullName evidence="3 5">Regulatory protein RecX</fullName>
    </recommendedName>
</protein>
<dbReference type="InterPro" id="IPR003783">
    <property type="entry name" value="Regulatory_RecX"/>
</dbReference>
<dbReference type="InterPro" id="IPR053926">
    <property type="entry name" value="RecX_HTH_1st"/>
</dbReference>
<dbReference type="InterPro" id="IPR053924">
    <property type="entry name" value="RecX_HTH_2nd"/>
</dbReference>
<dbReference type="RefSeq" id="WP_095716833.1">
    <property type="nucleotide sequence ID" value="NZ_NTGA01000001.1"/>
</dbReference>
<evidence type="ECO:0000256" key="3">
    <source>
        <dbReference type="ARBA" id="ARBA00018111"/>
    </source>
</evidence>
<feature type="domain" description="RecX second three-helical" evidence="7">
    <location>
        <begin position="93"/>
        <end position="133"/>
    </location>
</feature>
<comment type="similarity">
    <text evidence="2 5">Belongs to the RecX family.</text>
</comment>
<dbReference type="Gene3D" id="1.10.10.10">
    <property type="entry name" value="Winged helix-like DNA-binding domain superfamily/Winged helix DNA-binding domain"/>
    <property type="match status" value="2"/>
</dbReference>
<name>A0A2A2WUX3_9ACTN</name>
<feature type="domain" description="RecX first three-helical" evidence="8">
    <location>
        <begin position="49"/>
        <end position="85"/>
    </location>
</feature>
<dbReference type="PANTHER" id="PTHR33602:SF1">
    <property type="entry name" value="REGULATORY PROTEIN RECX FAMILY PROTEIN"/>
    <property type="match status" value="1"/>
</dbReference>
<dbReference type="AlphaFoldDB" id="A0A2A2WUX3"/>
<evidence type="ECO:0000313" key="10">
    <source>
        <dbReference type="Proteomes" id="UP000218810"/>
    </source>
</evidence>
<reference evidence="10" key="1">
    <citation type="submission" date="2017-09" db="EMBL/GenBank/DDBJ databases">
        <authorList>
            <person name="Zhang Y."/>
            <person name="Huang X."/>
            <person name="Liu J."/>
            <person name="Lu L."/>
            <person name="Peng K."/>
        </authorList>
    </citation>
    <scope>NUCLEOTIDE SEQUENCE [LARGE SCALE GENOMIC DNA]</scope>
    <source>
        <strain evidence="10">S-XJ-1</strain>
    </source>
</reference>
<dbReference type="GO" id="GO:0006282">
    <property type="term" value="P:regulation of DNA repair"/>
    <property type="evidence" value="ECO:0007669"/>
    <property type="project" value="UniProtKB-UniRule"/>
</dbReference>
<evidence type="ECO:0000256" key="1">
    <source>
        <dbReference type="ARBA" id="ARBA00004496"/>
    </source>
</evidence>
<dbReference type="GO" id="GO:0005737">
    <property type="term" value="C:cytoplasm"/>
    <property type="evidence" value="ECO:0007669"/>
    <property type="project" value="UniProtKB-SubCell"/>
</dbReference>
<dbReference type="PANTHER" id="PTHR33602">
    <property type="entry name" value="REGULATORY PROTEIN RECX FAMILY PROTEIN"/>
    <property type="match status" value="1"/>
</dbReference>
<comment type="function">
    <text evidence="5">Modulates RecA activity.</text>
</comment>
<dbReference type="EMBL" id="NTGA01000001">
    <property type="protein sequence ID" value="PAY24997.1"/>
    <property type="molecule type" value="Genomic_DNA"/>
</dbReference>
<evidence type="ECO:0000313" key="9">
    <source>
        <dbReference type="EMBL" id="PAY24997.1"/>
    </source>
</evidence>